<evidence type="ECO:0000313" key="3">
    <source>
        <dbReference type="Proteomes" id="UP000699042"/>
    </source>
</evidence>
<dbReference type="AlphaFoldDB" id="A0A9P7R1L5"/>
<name>A0A9P7R1L5_9PEZI</name>
<sequence>KSNHHEPHLAKGRDCPPPAPAPANNIENELLPSSRQECKKQTPQYPFPSRPVRSRPLGLFKMPHVAKPSSSKRREGNRRDRHSNQSPTLFYFQSYPAHR</sequence>
<organism evidence="2 3">
    <name type="scientific">Colletotrichum scovillei</name>
    <dbReference type="NCBI Taxonomy" id="1209932"/>
    <lineage>
        <taxon>Eukaryota</taxon>
        <taxon>Fungi</taxon>
        <taxon>Dikarya</taxon>
        <taxon>Ascomycota</taxon>
        <taxon>Pezizomycotina</taxon>
        <taxon>Sordariomycetes</taxon>
        <taxon>Hypocreomycetidae</taxon>
        <taxon>Glomerellales</taxon>
        <taxon>Glomerellaceae</taxon>
        <taxon>Colletotrichum</taxon>
        <taxon>Colletotrichum acutatum species complex</taxon>
    </lineage>
</organism>
<evidence type="ECO:0000313" key="2">
    <source>
        <dbReference type="EMBL" id="KAG7047898.1"/>
    </source>
</evidence>
<evidence type="ECO:0000256" key="1">
    <source>
        <dbReference type="SAM" id="MobiDB-lite"/>
    </source>
</evidence>
<feature type="compositionally biased region" description="Polar residues" evidence="1">
    <location>
        <begin position="25"/>
        <end position="35"/>
    </location>
</feature>
<feature type="non-terminal residue" evidence="2">
    <location>
        <position position="1"/>
    </location>
</feature>
<keyword evidence="3" id="KW-1185">Reference proteome</keyword>
<dbReference type="Proteomes" id="UP000699042">
    <property type="component" value="Unassembled WGS sequence"/>
</dbReference>
<reference evidence="2" key="1">
    <citation type="submission" date="2021-05" db="EMBL/GenBank/DDBJ databases">
        <title>Comparative genomics of three Colletotrichum scovillei strains and genetic complementation revealed genes involved fungal growth and virulence on chili pepper.</title>
        <authorList>
            <person name="Hsieh D.-K."/>
            <person name="Chuang S.-C."/>
            <person name="Chen C.-Y."/>
            <person name="Chao Y.-T."/>
            <person name="Lu M.-Y.J."/>
            <person name="Lee M.-H."/>
            <person name="Shih M.-C."/>
        </authorList>
    </citation>
    <scope>NUCLEOTIDE SEQUENCE</scope>
    <source>
        <strain evidence="2">Coll-153</strain>
    </source>
</reference>
<dbReference type="EMBL" id="JAESDN010000007">
    <property type="protein sequence ID" value="KAG7047898.1"/>
    <property type="molecule type" value="Genomic_DNA"/>
</dbReference>
<gene>
    <name evidence="2" type="ORF">JMJ77_011236</name>
</gene>
<proteinExistence type="predicted"/>
<feature type="region of interest" description="Disordered" evidence="1">
    <location>
        <begin position="1"/>
        <end position="99"/>
    </location>
</feature>
<accession>A0A9P7R1L5</accession>
<comment type="caution">
    <text evidence="2">The sequence shown here is derived from an EMBL/GenBank/DDBJ whole genome shotgun (WGS) entry which is preliminary data.</text>
</comment>
<protein>
    <submittedName>
        <fullName evidence="2">Uncharacterized protein</fullName>
    </submittedName>
</protein>
<feature type="compositionally biased region" description="Basic and acidic residues" evidence="1">
    <location>
        <begin position="1"/>
        <end position="14"/>
    </location>
</feature>